<gene>
    <name evidence="1" type="ORF">Q9L58_000931</name>
</gene>
<protein>
    <submittedName>
        <fullName evidence="1">Uncharacterized protein</fullName>
    </submittedName>
</protein>
<proteinExistence type="predicted"/>
<name>A0ABR3GWB9_9PEZI</name>
<comment type="caution">
    <text evidence="1">The sequence shown here is derived from an EMBL/GenBank/DDBJ whole genome shotgun (WGS) entry which is preliminary data.</text>
</comment>
<evidence type="ECO:0000313" key="1">
    <source>
        <dbReference type="EMBL" id="KAL0640103.1"/>
    </source>
</evidence>
<dbReference type="Proteomes" id="UP001447188">
    <property type="component" value="Unassembled WGS sequence"/>
</dbReference>
<organism evidence="1 2">
    <name type="scientific">Discina gigas</name>
    <dbReference type="NCBI Taxonomy" id="1032678"/>
    <lineage>
        <taxon>Eukaryota</taxon>
        <taxon>Fungi</taxon>
        <taxon>Dikarya</taxon>
        <taxon>Ascomycota</taxon>
        <taxon>Pezizomycotina</taxon>
        <taxon>Pezizomycetes</taxon>
        <taxon>Pezizales</taxon>
        <taxon>Discinaceae</taxon>
        <taxon>Discina</taxon>
    </lineage>
</organism>
<reference evidence="1 2" key="1">
    <citation type="submission" date="2024-02" db="EMBL/GenBank/DDBJ databases">
        <title>Discinaceae phylogenomics.</title>
        <authorList>
            <person name="Dirks A.C."/>
            <person name="James T.Y."/>
        </authorList>
    </citation>
    <scope>NUCLEOTIDE SEQUENCE [LARGE SCALE GENOMIC DNA]</scope>
    <source>
        <strain evidence="1 2">ACD0624</strain>
    </source>
</reference>
<keyword evidence="2" id="KW-1185">Reference proteome</keyword>
<evidence type="ECO:0000313" key="2">
    <source>
        <dbReference type="Proteomes" id="UP001447188"/>
    </source>
</evidence>
<accession>A0ABR3GWB9</accession>
<dbReference type="EMBL" id="JBBBZM010000006">
    <property type="protein sequence ID" value="KAL0640103.1"/>
    <property type="molecule type" value="Genomic_DNA"/>
</dbReference>
<sequence length="107" mass="11386">MGIIHATLIIEELPPADRFYYTPAHLPVPVPVPVPVPAPASAPAPTLVMMSRATAPKKKKILGLRYKDTGAVVPLLDAKGAYVSADTKVMVWIPGMNMWVAGPACVE</sequence>